<keyword evidence="5 11" id="KW-0597">Phosphoprotein</keyword>
<dbReference type="Pfam" id="PF00512">
    <property type="entry name" value="HisKA"/>
    <property type="match status" value="1"/>
</dbReference>
<dbReference type="SUPFAM" id="SSF81321">
    <property type="entry name" value="Family A G protein-coupled receptor-like"/>
    <property type="match status" value="1"/>
</dbReference>
<dbReference type="SUPFAM" id="SSF52172">
    <property type="entry name" value="CheY-like"/>
    <property type="match status" value="1"/>
</dbReference>
<dbReference type="InterPro" id="IPR036890">
    <property type="entry name" value="HATPase_C_sf"/>
</dbReference>
<dbReference type="InterPro" id="IPR003661">
    <property type="entry name" value="HisK_dim/P_dom"/>
</dbReference>
<dbReference type="PROSITE" id="PS50110">
    <property type="entry name" value="RESPONSE_REGULATORY"/>
    <property type="match status" value="1"/>
</dbReference>
<proteinExistence type="inferred from homology"/>
<evidence type="ECO:0000256" key="6">
    <source>
        <dbReference type="ARBA" id="ARBA00022679"/>
    </source>
</evidence>
<dbReference type="InterPro" id="IPR001425">
    <property type="entry name" value="Arc/bac/fun_rhodopsins"/>
</dbReference>
<dbReference type="PANTHER" id="PTHR43047">
    <property type="entry name" value="TWO-COMPONENT HISTIDINE PROTEIN KINASE"/>
    <property type="match status" value="1"/>
</dbReference>
<dbReference type="SMART" id="SM01021">
    <property type="entry name" value="Bac_rhodopsin"/>
    <property type="match status" value="1"/>
</dbReference>
<dbReference type="CDD" id="cd17574">
    <property type="entry name" value="REC_OmpR"/>
    <property type="match status" value="1"/>
</dbReference>
<feature type="transmembrane region" description="Helical" evidence="12">
    <location>
        <begin position="210"/>
        <end position="228"/>
    </location>
</feature>
<dbReference type="InterPro" id="IPR001789">
    <property type="entry name" value="Sig_transdc_resp-reg_receiver"/>
</dbReference>
<dbReference type="EMBL" id="BEGY01000116">
    <property type="protein sequence ID" value="GAX84124.1"/>
    <property type="molecule type" value="Genomic_DNA"/>
</dbReference>
<dbReference type="InterPro" id="IPR036097">
    <property type="entry name" value="HisK_dim/P_sf"/>
</dbReference>
<dbReference type="PRINTS" id="PR00344">
    <property type="entry name" value="BCTRLSENSOR"/>
</dbReference>
<feature type="transmembrane region" description="Helical" evidence="12">
    <location>
        <begin position="118"/>
        <end position="133"/>
    </location>
</feature>
<dbReference type="Gene3D" id="3.30.565.10">
    <property type="entry name" value="Histidine kinase-like ATPase, C-terminal domain"/>
    <property type="match status" value="1"/>
</dbReference>
<dbReference type="Pfam" id="PF02518">
    <property type="entry name" value="HATPase_c"/>
    <property type="match status" value="1"/>
</dbReference>
<dbReference type="CDD" id="cd00082">
    <property type="entry name" value="HisKA"/>
    <property type="match status" value="1"/>
</dbReference>
<dbReference type="GO" id="GO:0009927">
    <property type="term" value="F:histidine phosphotransfer kinase activity"/>
    <property type="evidence" value="ECO:0007669"/>
    <property type="project" value="TreeGrafter"/>
</dbReference>
<dbReference type="Gene3D" id="1.20.1070.10">
    <property type="entry name" value="Rhodopsin 7-helix transmembrane proteins"/>
    <property type="match status" value="1"/>
</dbReference>
<dbReference type="OrthoDB" id="60033at2759"/>
<keyword evidence="8" id="KW-0418">Kinase</keyword>
<dbReference type="SMART" id="SM00388">
    <property type="entry name" value="HisKA"/>
    <property type="match status" value="1"/>
</dbReference>
<evidence type="ECO:0000259" key="13">
    <source>
        <dbReference type="PROSITE" id="PS50109"/>
    </source>
</evidence>
<feature type="transmembrane region" description="Helical" evidence="12">
    <location>
        <begin position="46"/>
        <end position="70"/>
    </location>
</feature>
<feature type="transmembrane region" description="Helical" evidence="12">
    <location>
        <begin position="171"/>
        <end position="189"/>
    </location>
</feature>
<evidence type="ECO:0000256" key="9">
    <source>
        <dbReference type="ARBA" id="ARBA00022989"/>
    </source>
</evidence>
<dbReference type="Gene3D" id="1.10.287.130">
    <property type="match status" value="1"/>
</dbReference>
<evidence type="ECO:0000256" key="3">
    <source>
        <dbReference type="ARBA" id="ARBA00008130"/>
    </source>
</evidence>
<dbReference type="GO" id="GO:0000155">
    <property type="term" value="F:phosphorelay sensor kinase activity"/>
    <property type="evidence" value="ECO:0007669"/>
    <property type="project" value="InterPro"/>
</dbReference>
<feature type="transmembrane region" description="Helical" evidence="12">
    <location>
        <begin position="145"/>
        <end position="165"/>
    </location>
</feature>
<protein>
    <recommendedName>
        <fullName evidence="4">histidine kinase</fullName>
        <ecNumber evidence="4">2.7.13.3</ecNumber>
    </recommendedName>
</protein>
<dbReference type="PANTHER" id="PTHR43047:SF72">
    <property type="entry name" value="OSMOSENSING HISTIDINE PROTEIN KINASE SLN1"/>
    <property type="match status" value="1"/>
</dbReference>
<dbReference type="InterPro" id="IPR003594">
    <property type="entry name" value="HATPase_dom"/>
</dbReference>
<evidence type="ECO:0000256" key="4">
    <source>
        <dbReference type="ARBA" id="ARBA00012438"/>
    </source>
</evidence>
<keyword evidence="6" id="KW-0808">Transferase</keyword>
<dbReference type="EC" id="2.7.13.3" evidence="4"/>
<dbReference type="CDD" id="cd16922">
    <property type="entry name" value="HATPase_EvgS-ArcB-TorS-like"/>
    <property type="match status" value="1"/>
</dbReference>
<dbReference type="SUPFAM" id="SSF47384">
    <property type="entry name" value="Homodimeric domain of signal transducing histidine kinase"/>
    <property type="match status" value="1"/>
</dbReference>
<evidence type="ECO:0000256" key="2">
    <source>
        <dbReference type="ARBA" id="ARBA00004141"/>
    </source>
</evidence>
<evidence type="ECO:0000313" key="15">
    <source>
        <dbReference type="EMBL" id="GAX84124.1"/>
    </source>
</evidence>
<evidence type="ECO:0000256" key="5">
    <source>
        <dbReference type="ARBA" id="ARBA00022553"/>
    </source>
</evidence>
<evidence type="ECO:0000259" key="14">
    <source>
        <dbReference type="PROSITE" id="PS50110"/>
    </source>
</evidence>
<dbReference type="Gene3D" id="3.40.50.2300">
    <property type="match status" value="1"/>
</dbReference>
<dbReference type="PROSITE" id="PS51257">
    <property type="entry name" value="PROKAR_LIPOPROTEIN"/>
    <property type="match status" value="1"/>
</dbReference>
<evidence type="ECO:0000256" key="12">
    <source>
        <dbReference type="SAM" id="Phobius"/>
    </source>
</evidence>
<evidence type="ECO:0000256" key="11">
    <source>
        <dbReference type="PROSITE-ProRule" id="PRU00169"/>
    </source>
</evidence>
<feature type="transmembrane region" description="Helical" evidence="12">
    <location>
        <begin position="9"/>
        <end position="26"/>
    </location>
</feature>
<feature type="domain" description="Response regulatory" evidence="14">
    <location>
        <begin position="573"/>
        <end position="691"/>
    </location>
</feature>
<dbReference type="FunFam" id="3.30.565.10:FF:000010">
    <property type="entry name" value="Sensor histidine kinase RcsC"/>
    <property type="match status" value="1"/>
</dbReference>
<dbReference type="SMART" id="SM00387">
    <property type="entry name" value="HATPase_c"/>
    <property type="match status" value="1"/>
</dbReference>
<feature type="modified residue" description="4-aspartylphosphate" evidence="11">
    <location>
        <position position="624"/>
    </location>
</feature>
<dbReference type="InterPro" id="IPR005467">
    <property type="entry name" value="His_kinase_dom"/>
</dbReference>
<name>A0A250XM27_9CHLO</name>
<organism evidence="15 16">
    <name type="scientific">Chlamydomonas eustigma</name>
    <dbReference type="NCBI Taxonomy" id="1157962"/>
    <lineage>
        <taxon>Eukaryota</taxon>
        <taxon>Viridiplantae</taxon>
        <taxon>Chlorophyta</taxon>
        <taxon>core chlorophytes</taxon>
        <taxon>Chlorophyceae</taxon>
        <taxon>CS clade</taxon>
        <taxon>Chlamydomonadales</taxon>
        <taxon>Chlamydomonadaceae</taxon>
        <taxon>Chlamydomonas</taxon>
    </lineage>
</organism>
<dbReference type="Pfam" id="PF00072">
    <property type="entry name" value="Response_reg"/>
    <property type="match status" value="1"/>
</dbReference>
<accession>A0A250XM27</accession>
<keyword evidence="7 12" id="KW-0812">Transmembrane</keyword>
<dbReference type="PROSITE" id="PS50109">
    <property type="entry name" value="HIS_KIN"/>
    <property type="match status" value="1"/>
</dbReference>
<evidence type="ECO:0000256" key="8">
    <source>
        <dbReference type="ARBA" id="ARBA00022777"/>
    </source>
</evidence>
<gene>
    <name evidence="15" type="ORF">CEUSTIGMA_g11547.t1</name>
</gene>
<dbReference type="Proteomes" id="UP000232323">
    <property type="component" value="Unassembled WGS sequence"/>
</dbReference>
<comment type="catalytic activity">
    <reaction evidence="1">
        <text>ATP + protein L-histidine = ADP + protein N-phospho-L-histidine.</text>
        <dbReference type="EC" id="2.7.13.3"/>
    </reaction>
</comment>
<sequence length="709" mass="79986">MSRRQRRTLALTVYALLACVIIWLFLSCLDSWYTPKENRIAPTRRLILSYQWCMVGYLSNLILTLIKLVFEDNGSKLAMHLVSCYVNFVAAWSYYLIWSGFSPMMMDQGSCLYLPQRWLLYLFTAPHLLYLLSQMSACSTASRTMLILENAITCAAGGIATMPWLSQKQKVIWYIVSCAPFPFTNMRIWSMVTEAMGESLNDLTSRRALHFMRVFSIITWNMFPVVYFTSIDGWLPVEVIEAIWACLDWLAKMVYSSSLMEANFFTIAHRRELMHVRDSMLKQQEIEQLNKDITRKDDFLSTMSHELRTPLNGIIGLSEALIIGSSGELPEKALQTISTIKMSGKRLLQLINDILDAAKMKQGGLVIKHQEVNVKQIMRDVMDITKSLLPRKVSFIDKVGDVPNITADSDRLVQIMYNLIGNAAKFTRTGSITLSGGTSKDGMRIFLAVTDTGLGIPKDKFGQIFGAFEQVDMSTTRSYGGTGLGLHLVKQLIEAHNGDISVESEMGVGSTFTVWLPIKQVDSEALPPVNPDVERSVSQEWDQLDPPAAHNSGTQQLLMTRPFYHEKHGGQHMVLSVDDDHVNQMVVDSLLSPEGFHVEQAMNGDEALEFLEESPYLPDLILLDIMMPAMSGYEVCQTIRKKYKISVLPIIMLSAKNTADAVNKGLEMGANDYIKKPFDREELIGRIRMQIRTRDLIRQSLQMGGSSLQ</sequence>
<dbReference type="SUPFAM" id="SSF55874">
    <property type="entry name" value="ATPase domain of HSP90 chaperone/DNA topoisomerase II/histidine kinase"/>
    <property type="match status" value="1"/>
</dbReference>
<dbReference type="GO" id="GO:0005886">
    <property type="term" value="C:plasma membrane"/>
    <property type="evidence" value="ECO:0007669"/>
    <property type="project" value="TreeGrafter"/>
</dbReference>
<feature type="transmembrane region" description="Helical" evidence="12">
    <location>
        <begin position="77"/>
        <end position="98"/>
    </location>
</feature>
<dbReference type="AlphaFoldDB" id="A0A250XM27"/>
<evidence type="ECO:0000313" key="16">
    <source>
        <dbReference type="Proteomes" id="UP000232323"/>
    </source>
</evidence>
<evidence type="ECO:0000256" key="7">
    <source>
        <dbReference type="ARBA" id="ARBA00022692"/>
    </source>
</evidence>
<dbReference type="SMART" id="SM00448">
    <property type="entry name" value="REC"/>
    <property type="match status" value="1"/>
</dbReference>
<keyword evidence="9 12" id="KW-1133">Transmembrane helix</keyword>
<evidence type="ECO:0000256" key="10">
    <source>
        <dbReference type="ARBA" id="ARBA00023136"/>
    </source>
</evidence>
<comment type="caution">
    <text evidence="15">The sequence shown here is derived from an EMBL/GenBank/DDBJ whole genome shotgun (WGS) entry which is preliminary data.</text>
</comment>
<dbReference type="InterPro" id="IPR011006">
    <property type="entry name" value="CheY-like_superfamily"/>
</dbReference>
<reference evidence="15 16" key="1">
    <citation type="submission" date="2017-08" db="EMBL/GenBank/DDBJ databases">
        <title>Acidophilic green algal genome provides insights into adaptation to an acidic environment.</title>
        <authorList>
            <person name="Hirooka S."/>
            <person name="Hirose Y."/>
            <person name="Kanesaki Y."/>
            <person name="Higuchi S."/>
            <person name="Fujiwara T."/>
            <person name="Onuma R."/>
            <person name="Era A."/>
            <person name="Ohbayashi R."/>
            <person name="Uzuka A."/>
            <person name="Nozaki H."/>
            <person name="Yoshikawa H."/>
            <person name="Miyagishima S.Y."/>
        </authorList>
    </citation>
    <scope>NUCLEOTIDE SEQUENCE [LARGE SCALE GENOMIC DNA]</scope>
    <source>
        <strain evidence="15 16">NIES-2499</strain>
    </source>
</reference>
<keyword evidence="10 12" id="KW-0472">Membrane</keyword>
<keyword evidence="16" id="KW-1185">Reference proteome</keyword>
<dbReference type="STRING" id="1157962.A0A250XM27"/>
<feature type="domain" description="Histidine kinase" evidence="13">
    <location>
        <begin position="302"/>
        <end position="520"/>
    </location>
</feature>
<comment type="subcellular location">
    <subcellularLocation>
        <location evidence="2">Membrane</location>
        <topology evidence="2">Multi-pass membrane protein</topology>
    </subcellularLocation>
</comment>
<dbReference type="Pfam" id="PF01036">
    <property type="entry name" value="Bac_rhodopsin"/>
    <property type="match status" value="1"/>
</dbReference>
<dbReference type="InterPro" id="IPR004358">
    <property type="entry name" value="Sig_transdc_His_kin-like_C"/>
</dbReference>
<comment type="similarity">
    <text evidence="3">Belongs to the archaeal/bacterial/fungal opsin family.</text>
</comment>
<evidence type="ECO:0000256" key="1">
    <source>
        <dbReference type="ARBA" id="ARBA00000085"/>
    </source>
</evidence>